<sequence>MDRTTGERQFWPLICTLVSTATWMIYGFLTNQFSIFYVNLFGFGAHFIYFLIFAAHGPRAKGLQIKTTLIAIRVLFVIGTITAVAFGVSVDLYVLGWVCVALNISTYAAPIITTVRKIFKTT</sequence>
<dbReference type="GO" id="GO:0005886">
    <property type="term" value="C:plasma membrane"/>
    <property type="evidence" value="ECO:0007669"/>
    <property type="project" value="UniProtKB-SubCell"/>
</dbReference>
<keyword evidence="4" id="KW-1003">Cell membrane</keyword>
<keyword evidence="7" id="KW-0677">Repeat</keyword>
<comment type="function">
    <text evidence="10">Mediates both low-affinity uptake and efflux of sugar across the plasma membrane.</text>
</comment>
<dbReference type="Proteomes" id="UP000434276">
    <property type="component" value="Unassembled WGS sequence"/>
</dbReference>
<evidence type="ECO:0000256" key="11">
    <source>
        <dbReference type="SAM" id="Phobius"/>
    </source>
</evidence>
<evidence type="ECO:0000256" key="1">
    <source>
        <dbReference type="ARBA" id="ARBA00004651"/>
    </source>
</evidence>
<evidence type="ECO:0000256" key="9">
    <source>
        <dbReference type="ARBA" id="ARBA00023136"/>
    </source>
</evidence>
<feature type="transmembrane region" description="Helical" evidence="11">
    <location>
        <begin position="94"/>
        <end position="115"/>
    </location>
</feature>
<feature type="transmembrane region" description="Helical" evidence="11">
    <location>
        <begin position="10"/>
        <end position="29"/>
    </location>
</feature>
<keyword evidence="8 11" id="KW-1133">Transmembrane helix</keyword>
<dbReference type="GO" id="GO:0051119">
    <property type="term" value="F:sugar transmembrane transporter activity"/>
    <property type="evidence" value="ECO:0007669"/>
    <property type="project" value="InterPro"/>
</dbReference>
<keyword evidence="3" id="KW-0813">Transport</keyword>
<dbReference type="Pfam" id="PF03083">
    <property type="entry name" value="MtN3_slv"/>
    <property type="match status" value="1"/>
</dbReference>
<evidence type="ECO:0000313" key="13">
    <source>
        <dbReference type="Proteomes" id="UP000434276"/>
    </source>
</evidence>
<dbReference type="AlphaFoldDB" id="A0A5S9XD46"/>
<keyword evidence="9 11" id="KW-0472">Membrane</keyword>
<dbReference type="Gene3D" id="1.20.1280.290">
    <property type="match status" value="1"/>
</dbReference>
<evidence type="ECO:0000256" key="4">
    <source>
        <dbReference type="ARBA" id="ARBA00022475"/>
    </source>
</evidence>
<evidence type="ECO:0000256" key="10">
    <source>
        <dbReference type="ARBA" id="ARBA00037238"/>
    </source>
</evidence>
<feature type="transmembrane region" description="Helical" evidence="11">
    <location>
        <begin position="67"/>
        <end position="88"/>
    </location>
</feature>
<organism evidence="12 13">
    <name type="scientific">Arabidopsis thaliana</name>
    <name type="common">Mouse-ear cress</name>
    <dbReference type="NCBI Taxonomy" id="3702"/>
    <lineage>
        <taxon>Eukaryota</taxon>
        <taxon>Viridiplantae</taxon>
        <taxon>Streptophyta</taxon>
        <taxon>Embryophyta</taxon>
        <taxon>Tracheophyta</taxon>
        <taxon>Spermatophyta</taxon>
        <taxon>Magnoliopsida</taxon>
        <taxon>eudicotyledons</taxon>
        <taxon>Gunneridae</taxon>
        <taxon>Pentapetalae</taxon>
        <taxon>rosids</taxon>
        <taxon>malvids</taxon>
        <taxon>Brassicales</taxon>
        <taxon>Brassicaceae</taxon>
        <taxon>Camelineae</taxon>
        <taxon>Arabidopsis</taxon>
    </lineage>
</organism>
<comment type="similarity">
    <text evidence="2">Belongs to the SWEET sugar transporter family.</text>
</comment>
<dbReference type="InterPro" id="IPR004316">
    <property type="entry name" value="SWEET_rpt"/>
</dbReference>
<evidence type="ECO:0000313" key="12">
    <source>
        <dbReference type="EMBL" id="CAA0382737.1"/>
    </source>
</evidence>
<dbReference type="PANTHER" id="PTHR10791">
    <property type="entry name" value="RAG1-ACTIVATING PROTEIN 1"/>
    <property type="match status" value="1"/>
</dbReference>
<accession>A0A5S9XD46</accession>
<evidence type="ECO:0000256" key="5">
    <source>
        <dbReference type="ARBA" id="ARBA00022597"/>
    </source>
</evidence>
<keyword evidence="6 11" id="KW-0812">Transmembrane</keyword>
<evidence type="ECO:0000256" key="8">
    <source>
        <dbReference type="ARBA" id="ARBA00022989"/>
    </source>
</evidence>
<name>A0A5S9XD46_ARATH</name>
<dbReference type="PANTHER" id="PTHR10791:SF30">
    <property type="entry name" value="SUGAR TRANSPORTER SWEET1"/>
    <property type="match status" value="1"/>
</dbReference>
<gene>
    <name evidence="12" type="ORF">C24_LOCUS12960</name>
</gene>
<reference evidence="12 13" key="1">
    <citation type="submission" date="2019-12" db="EMBL/GenBank/DDBJ databases">
        <authorList>
            <person name="Jiao W.-B."/>
            <person name="Schneeberger K."/>
        </authorList>
    </citation>
    <scope>NUCLEOTIDE SEQUENCE [LARGE SCALE GENOMIC DNA]</scope>
    <source>
        <strain evidence="13">cv. C24</strain>
    </source>
</reference>
<dbReference type="OrthoDB" id="409725at2759"/>
<proteinExistence type="inferred from homology"/>
<dbReference type="EMBL" id="CACSHJ010000089">
    <property type="protein sequence ID" value="CAA0382737.1"/>
    <property type="molecule type" value="Genomic_DNA"/>
</dbReference>
<evidence type="ECO:0000256" key="2">
    <source>
        <dbReference type="ARBA" id="ARBA00007809"/>
    </source>
</evidence>
<protein>
    <submittedName>
        <fullName evidence="12">Uncharacterized protein</fullName>
    </submittedName>
</protein>
<keyword evidence="5" id="KW-0762">Sugar transport</keyword>
<dbReference type="InterPro" id="IPR047664">
    <property type="entry name" value="SWEET"/>
</dbReference>
<comment type="subcellular location">
    <subcellularLocation>
        <location evidence="1">Cell membrane</location>
        <topology evidence="1">Multi-pass membrane protein</topology>
    </subcellularLocation>
</comment>
<evidence type="ECO:0000256" key="3">
    <source>
        <dbReference type="ARBA" id="ARBA00022448"/>
    </source>
</evidence>
<evidence type="ECO:0000256" key="6">
    <source>
        <dbReference type="ARBA" id="ARBA00022692"/>
    </source>
</evidence>
<evidence type="ECO:0000256" key="7">
    <source>
        <dbReference type="ARBA" id="ARBA00022737"/>
    </source>
</evidence>
<feature type="transmembrane region" description="Helical" evidence="11">
    <location>
        <begin position="35"/>
        <end position="55"/>
    </location>
</feature>